<feature type="transmembrane region" description="Helical" evidence="1">
    <location>
        <begin position="343"/>
        <end position="363"/>
    </location>
</feature>
<comment type="caution">
    <text evidence="2">The sequence shown here is derived from an EMBL/GenBank/DDBJ whole genome shotgun (WGS) entry which is preliminary data.</text>
</comment>
<sequence>MSQQGTPDHGPTAHHSNGWAQALATVAATLAALIVTAALGVWAAGAGALPGSAFPRVVAAVVVMAVGGSVDVSGDAGIIAGARAELTALPLSVTLAGALVLAAGFLRPLRHRAVVGTRELVERAARIALLWALALLALALFARQSFALRPGGTVSDIGELLGVDAPRVGFRADVPLTVVLGLLWLAALLLITLAVSRAAPLPSALLRYQEPVRPAAHAMVVLLLVCVGVGAAVGIVVAATRGEPAETLAVMLLGLPNLTWLALTLGMGATWDGKVEGPFGLPVPRLLEQVLRAPDGGVVNLSTLAEYDGRVRWLPVAVAILLLGAACLMAVRSPARTRLWQHALRMAAGLVLTVLMICLAVRFEARYGLSLFGIGDLGGGLSAEAALSPRLWSALGLAALWGLAAGCLGGLLTRSARRRGETPPLRGRGPEE</sequence>
<accession>A0ABW0ANJ8</accession>
<name>A0ABW0ANJ8_9ACTN</name>
<evidence type="ECO:0000313" key="2">
    <source>
        <dbReference type="EMBL" id="MFC5153602.1"/>
    </source>
</evidence>
<dbReference type="InterPro" id="IPR047724">
    <property type="entry name" value="Streptophobe"/>
</dbReference>
<keyword evidence="3" id="KW-1185">Reference proteome</keyword>
<feature type="transmembrane region" description="Helical" evidence="1">
    <location>
        <begin position="174"/>
        <end position="195"/>
    </location>
</feature>
<gene>
    <name evidence="2" type="ORF">ACFPRH_17860</name>
</gene>
<keyword evidence="1" id="KW-0472">Membrane</keyword>
<keyword evidence="1" id="KW-1133">Transmembrane helix</keyword>
<feature type="transmembrane region" description="Helical" evidence="1">
    <location>
        <begin position="127"/>
        <end position="146"/>
    </location>
</feature>
<protein>
    <submittedName>
        <fullName evidence="2">Streptophobe family protein</fullName>
    </submittedName>
</protein>
<feature type="transmembrane region" description="Helical" evidence="1">
    <location>
        <begin position="391"/>
        <end position="412"/>
    </location>
</feature>
<feature type="transmembrane region" description="Helical" evidence="1">
    <location>
        <begin position="20"/>
        <end position="45"/>
    </location>
</feature>
<evidence type="ECO:0000256" key="1">
    <source>
        <dbReference type="SAM" id="Phobius"/>
    </source>
</evidence>
<reference evidence="3" key="1">
    <citation type="journal article" date="2019" name="Int. J. Syst. Evol. Microbiol.">
        <title>The Global Catalogue of Microorganisms (GCM) 10K type strain sequencing project: providing services to taxonomists for standard genome sequencing and annotation.</title>
        <authorList>
            <consortium name="The Broad Institute Genomics Platform"/>
            <consortium name="The Broad Institute Genome Sequencing Center for Infectious Disease"/>
            <person name="Wu L."/>
            <person name="Ma J."/>
        </authorList>
    </citation>
    <scope>NUCLEOTIDE SEQUENCE [LARGE SCALE GENOMIC DNA]</scope>
    <source>
        <strain evidence="3">PCU 266</strain>
    </source>
</reference>
<feature type="transmembrane region" description="Helical" evidence="1">
    <location>
        <begin position="86"/>
        <end position="106"/>
    </location>
</feature>
<dbReference type="RefSeq" id="WP_344479578.1">
    <property type="nucleotide sequence ID" value="NZ_BAAASB010000012.1"/>
</dbReference>
<feature type="transmembrane region" description="Helical" evidence="1">
    <location>
        <begin position="57"/>
        <end position="80"/>
    </location>
</feature>
<feature type="transmembrane region" description="Helical" evidence="1">
    <location>
        <begin position="313"/>
        <end position="331"/>
    </location>
</feature>
<proteinExistence type="predicted"/>
<feature type="transmembrane region" description="Helical" evidence="1">
    <location>
        <begin position="216"/>
        <end position="239"/>
    </location>
</feature>
<evidence type="ECO:0000313" key="3">
    <source>
        <dbReference type="Proteomes" id="UP001596160"/>
    </source>
</evidence>
<dbReference type="EMBL" id="JBHSKP010000010">
    <property type="protein sequence ID" value="MFC5153602.1"/>
    <property type="molecule type" value="Genomic_DNA"/>
</dbReference>
<dbReference type="Proteomes" id="UP001596160">
    <property type="component" value="Unassembled WGS sequence"/>
</dbReference>
<keyword evidence="1" id="KW-0812">Transmembrane</keyword>
<organism evidence="2 3">
    <name type="scientific">Streptomyces amakusaensis</name>
    <dbReference type="NCBI Taxonomy" id="67271"/>
    <lineage>
        <taxon>Bacteria</taxon>
        <taxon>Bacillati</taxon>
        <taxon>Actinomycetota</taxon>
        <taxon>Actinomycetes</taxon>
        <taxon>Kitasatosporales</taxon>
        <taxon>Streptomycetaceae</taxon>
        <taxon>Streptomyces</taxon>
    </lineage>
</organism>
<dbReference type="NCBIfam" id="NF038391">
    <property type="entry name" value="streptophobe"/>
    <property type="match status" value="1"/>
</dbReference>